<organism evidence="1 2">
    <name type="scientific">Phyllobacterium zundukense</name>
    <dbReference type="NCBI Taxonomy" id="1867719"/>
    <lineage>
        <taxon>Bacteria</taxon>
        <taxon>Pseudomonadati</taxon>
        <taxon>Pseudomonadota</taxon>
        <taxon>Alphaproteobacteria</taxon>
        <taxon>Hyphomicrobiales</taxon>
        <taxon>Phyllobacteriaceae</taxon>
        <taxon>Phyllobacterium</taxon>
    </lineage>
</organism>
<dbReference type="Pfam" id="PF05974">
    <property type="entry name" value="DUF892"/>
    <property type="match status" value="1"/>
</dbReference>
<proteinExistence type="predicted"/>
<dbReference type="CDD" id="cd00657">
    <property type="entry name" value="Ferritin_like"/>
    <property type="match status" value="1"/>
</dbReference>
<sequence length="169" mass="18695">MTAADNTLNDWLRDAHAMEQQALTMLKAQQSRLENYPEVRKRITEHIGETERQAELIRGCLKTRGEDISAVKDTGGRLMALAQALGGIFLSDEVVKGSLVSYAFEHFEAASYRMLIAASKHVGDQNTQRVCEGILAEEEAMAQWLAEHADSVVDTYLTREAQGSAAAKR</sequence>
<comment type="caution">
    <text evidence="1">The sequence shown here is derived from an EMBL/GenBank/DDBJ whole genome shotgun (WGS) entry which is preliminary data.</text>
</comment>
<accession>A0A2N9VVB5</accession>
<name>A0A2N9VVB5_9HYPH</name>
<dbReference type="Proteomes" id="UP000232163">
    <property type="component" value="Unassembled WGS sequence"/>
</dbReference>
<reference evidence="1 2" key="1">
    <citation type="journal article" date="2017" name="Int J Environ Stud">
        <title>Does the Miocene-Pliocene relict legume Oxytropis triphylla form nitrogen-fixing nodules with a combination of bacterial strains?</title>
        <authorList>
            <person name="Safronova V."/>
            <person name="Belimov A."/>
            <person name="Sazanova A."/>
            <person name="Kuznetsova I."/>
            <person name="Popova J."/>
            <person name="Andronov E."/>
            <person name="Verkhozina A."/>
            <person name="Tikhonovich I."/>
        </authorList>
    </citation>
    <scope>NUCLEOTIDE SEQUENCE [LARGE SCALE GENOMIC DNA]</scope>
    <source>
        <strain evidence="1 2">Tri-38</strain>
    </source>
</reference>
<dbReference type="InterPro" id="IPR010287">
    <property type="entry name" value="DUF892_YciF-like"/>
</dbReference>
<evidence type="ECO:0000313" key="1">
    <source>
        <dbReference type="EMBL" id="PIO43433.1"/>
    </source>
</evidence>
<dbReference type="AlphaFoldDB" id="A0A2N9VVB5"/>
<dbReference type="InterPro" id="IPR009078">
    <property type="entry name" value="Ferritin-like_SF"/>
</dbReference>
<evidence type="ECO:0000313" key="2">
    <source>
        <dbReference type="Proteomes" id="UP000232163"/>
    </source>
</evidence>
<dbReference type="SUPFAM" id="SSF47240">
    <property type="entry name" value="Ferritin-like"/>
    <property type="match status" value="1"/>
</dbReference>
<keyword evidence="2" id="KW-1185">Reference proteome</keyword>
<dbReference type="EMBL" id="MZMT01000040">
    <property type="protein sequence ID" value="PIO43433.1"/>
    <property type="molecule type" value="Genomic_DNA"/>
</dbReference>
<dbReference type="KEGG" id="pht:BLM14_19655"/>
<protein>
    <submittedName>
        <fullName evidence="1">Uncharacterized protein</fullName>
    </submittedName>
</protein>
<dbReference type="RefSeq" id="WP_100001612.1">
    <property type="nucleotide sequence ID" value="NZ_CP017941.1"/>
</dbReference>
<gene>
    <name evidence="1" type="ORF">B5P45_18180</name>
</gene>
<dbReference type="OrthoDB" id="7273732at2"/>
<dbReference type="InterPro" id="IPR012347">
    <property type="entry name" value="Ferritin-like"/>
</dbReference>
<dbReference type="Gene3D" id="1.20.1260.10">
    <property type="match status" value="1"/>
</dbReference>